<evidence type="ECO:0000313" key="3">
    <source>
        <dbReference type="EMBL" id="MDL5056407.1"/>
    </source>
</evidence>
<gene>
    <name evidence="3" type="ORF">QQ055_02840</name>
</gene>
<accession>A0ABT7LWK7</accession>
<dbReference type="Proteomes" id="UP001230986">
    <property type="component" value="Unassembled WGS sequence"/>
</dbReference>
<evidence type="ECO:0000313" key="4">
    <source>
        <dbReference type="Proteomes" id="UP001230986"/>
    </source>
</evidence>
<sequence>MHITGTLLRLTGTLALALSFQAMAVGNAWAAPHQLQFAETSDFQLQQTIGNGLRNYEPPDNGRPDSSDSSGTM</sequence>
<proteinExistence type="predicted"/>
<dbReference type="EMBL" id="JASVEJ010000011">
    <property type="protein sequence ID" value="MDL5056407.1"/>
    <property type="molecule type" value="Genomic_DNA"/>
</dbReference>
<feature type="signal peptide" evidence="2">
    <location>
        <begin position="1"/>
        <end position="24"/>
    </location>
</feature>
<protein>
    <submittedName>
        <fullName evidence="3">Uncharacterized protein</fullName>
    </submittedName>
</protein>
<dbReference type="RefSeq" id="WP_141724379.1">
    <property type="nucleotide sequence ID" value="NZ_JASVEJ010000011.1"/>
</dbReference>
<reference evidence="3 4" key="1">
    <citation type="submission" date="2023-06" db="EMBL/GenBank/DDBJ databases">
        <title>Whole genome sequence of Oscillatoria calcuttensis NRMC-F 0142.</title>
        <authorList>
            <person name="Shakena Fathima T."/>
            <person name="Muralitharan G."/>
            <person name="Thajuddin N."/>
        </authorList>
    </citation>
    <scope>NUCLEOTIDE SEQUENCE [LARGE SCALE GENOMIC DNA]</scope>
    <source>
        <strain evidence="3 4">NRMC-F 0142</strain>
    </source>
</reference>
<feature type="region of interest" description="Disordered" evidence="1">
    <location>
        <begin position="51"/>
        <end position="73"/>
    </location>
</feature>
<evidence type="ECO:0000256" key="2">
    <source>
        <dbReference type="SAM" id="SignalP"/>
    </source>
</evidence>
<organism evidence="3 4">
    <name type="scientific">Geitlerinema calcuttense NRMC-F 0142</name>
    <dbReference type="NCBI Taxonomy" id="2922238"/>
    <lineage>
        <taxon>Bacteria</taxon>
        <taxon>Bacillati</taxon>
        <taxon>Cyanobacteriota</taxon>
        <taxon>Cyanophyceae</taxon>
        <taxon>Geitlerinematales</taxon>
        <taxon>Geitlerinemataceae</taxon>
        <taxon>Geitlerinema</taxon>
    </lineage>
</organism>
<feature type="chain" id="PRO_5045369476" evidence="2">
    <location>
        <begin position="25"/>
        <end position="73"/>
    </location>
</feature>
<comment type="caution">
    <text evidence="3">The sequence shown here is derived from an EMBL/GenBank/DDBJ whole genome shotgun (WGS) entry which is preliminary data.</text>
</comment>
<evidence type="ECO:0000256" key="1">
    <source>
        <dbReference type="SAM" id="MobiDB-lite"/>
    </source>
</evidence>
<keyword evidence="2" id="KW-0732">Signal</keyword>
<keyword evidence="4" id="KW-1185">Reference proteome</keyword>
<name>A0ABT7LWK7_9CYAN</name>